<reference evidence="1 2" key="1">
    <citation type="submission" date="2019-03" db="EMBL/GenBank/DDBJ databases">
        <title>Genomic Encyclopedia of Archaeal and Bacterial Type Strains, Phase II (KMG-II): from individual species to whole genera.</title>
        <authorList>
            <person name="Goeker M."/>
        </authorList>
    </citation>
    <scope>NUCLEOTIDE SEQUENCE [LARGE SCALE GENOMIC DNA]</scope>
    <source>
        <strain evidence="1 2">DSM 29467</strain>
    </source>
</reference>
<dbReference type="OrthoDB" id="7862860at2"/>
<dbReference type="Proteomes" id="UP000294563">
    <property type="component" value="Unassembled WGS sequence"/>
</dbReference>
<comment type="caution">
    <text evidence="1">The sequence shown here is derived from an EMBL/GenBank/DDBJ whole genome shotgun (WGS) entry which is preliminary data.</text>
</comment>
<keyword evidence="2" id="KW-1185">Reference proteome</keyword>
<dbReference type="SUPFAM" id="SSF140566">
    <property type="entry name" value="FlgN-like"/>
    <property type="match status" value="1"/>
</dbReference>
<dbReference type="EMBL" id="SOBH01000003">
    <property type="protein sequence ID" value="TDT73845.1"/>
    <property type="molecule type" value="Genomic_DNA"/>
</dbReference>
<dbReference type="InterPro" id="IPR036679">
    <property type="entry name" value="FlgN-like_sf"/>
</dbReference>
<evidence type="ECO:0000313" key="2">
    <source>
        <dbReference type="Proteomes" id="UP000294563"/>
    </source>
</evidence>
<name>A0A4V6Q387_9RHOB</name>
<accession>A0A4V6Q387</accession>
<organism evidence="1 2">
    <name type="scientific">Litoreibacter halocynthiae</name>
    <dbReference type="NCBI Taxonomy" id="1242689"/>
    <lineage>
        <taxon>Bacteria</taxon>
        <taxon>Pseudomonadati</taxon>
        <taxon>Pseudomonadota</taxon>
        <taxon>Alphaproteobacteria</taxon>
        <taxon>Rhodobacterales</taxon>
        <taxon>Roseobacteraceae</taxon>
        <taxon>Litoreibacter</taxon>
    </lineage>
</organism>
<evidence type="ECO:0000313" key="1">
    <source>
        <dbReference type="EMBL" id="TDT73845.1"/>
    </source>
</evidence>
<protein>
    <recommendedName>
        <fullName evidence="3">FlgN protein</fullName>
    </recommendedName>
</protein>
<dbReference type="GO" id="GO:0044780">
    <property type="term" value="P:bacterial-type flagellum assembly"/>
    <property type="evidence" value="ECO:0007669"/>
    <property type="project" value="InterPro"/>
</dbReference>
<proteinExistence type="predicted"/>
<gene>
    <name evidence="1" type="ORF">BDE40_2622</name>
</gene>
<sequence length="117" mass="12950">MASANNDSKIAEVMKLVFDERQALIDGKIEGLAEISSQKQKAIESVSKYKEQFSDTDIAVILSACGDLQDLYRSAQAGLVAARSRLQSVQCPSEHLKTYDAAGRNQGFQISTRERFY</sequence>
<evidence type="ECO:0008006" key="3">
    <source>
        <dbReference type="Google" id="ProtNLM"/>
    </source>
</evidence>
<dbReference type="AlphaFoldDB" id="A0A4V6Q387"/>
<dbReference type="RefSeq" id="WP_134015129.1">
    <property type="nucleotide sequence ID" value="NZ_SOBH01000003.1"/>
</dbReference>